<keyword evidence="2" id="KW-1185">Reference proteome</keyword>
<dbReference type="AlphaFoldDB" id="A0A1H6WXS3"/>
<proteinExistence type="predicted"/>
<organism evidence="1 2">
    <name type="scientific">Dyadobacter koreensis</name>
    <dbReference type="NCBI Taxonomy" id="408657"/>
    <lineage>
        <taxon>Bacteria</taxon>
        <taxon>Pseudomonadati</taxon>
        <taxon>Bacteroidota</taxon>
        <taxon>Cytophagia</taxon>
        <taxon>Cytophagales</taxon>
        <taxon>Spirosomataceae</taxon>
        <taxon>Dyadobacter</taxon>
    </lineage>
</organism>
<protein>
    <submittedName>
        <fullName evidence="1">Uncharacterized protein</fullName>
    </submittedName>
</protein>
<gene>
    <name evidence="1" type="ORF">SAMN04487995_3768</name>
</gene>
<name>A0A1H6WXS3_9BACT</name>
<dbReference type="Proteomes" id="UP000199532">
    <property type="component" value="Unassembled WGS sequence"/>
</dbReference>
<sequence>MHSDYKSFIPSKEPHLNCKNHEYKNQNTFVKISVFVAEKEKLLK</sequence>
<accession>A0A1H6WXS3</accession>
<evidence type="ECO:0000313" key="1">
    <source>
        <dbReference type="EMBL" id="SEJ20666.1"/>
    </source>
</evidence>
<evidence type="ECO:0000313" key="2">
    <source>
        <dbReference type="Proteomes" id="UP000199532"/>
    </source>
</evidence>
<dbReference type="EMBL" id="FNXY01000005">
    <property type="protein sequence ID" value="SEJ20666.1"/>
    <property type="molecule type" value="Genomic_DNA"/>
</dbReference>
<reference evidence="1 2" key="1">
    <citation type="submission" date="2016-10" db="EMBL/GenBank/DDBJ databases">
        <authorList>
            <person name="de Groot N.N."/>
        </authorList>
    </citation>
    <scope>NUCLEOTIDE SEQUENCE [LARGE SCALE GENOMIC DNA]</scope>
    <source>
        <strain evidence="1 2">DSM 19938</strain>
    </source>
</reference>